<accession>A0A9E2L2K4</accession>
<dbReference type="Proteomes" id="UP000823914">
    <property type="component" value="Unassembled WGS sequence"/>
</dbReference>
<dbReference type="EMBL" id="JAHLFV010000194">
    <property type="protein sequence ID" value="MBU3850569.1"/>
    <property type="molecule type" value="Genomic_DNA"/>
</dbReference>
<dbReference type="PANTHER" id="PTHR35866:SF1">
    <property type="entry name" value="YKGJ FAMILY CYSTEINE CLUSTER PROTEIN"/>
    <property type="match status" value="1"/>
</dbReference>
<organism evidence="1 2">
    <name type="scientific">Candidatus Treponema excrementipullorum</name>
    <dbReference type="NCBI Taxonomy" id="2838768"/>
    <lineage>
        <taxon>Bacteria</taxon>
        <taxon>Pseudomonadati</taxon>
        <taxon>Spirochaetota</taxon>
        <taxon>Spirochaetia</taxon>
        <taxon>Spirochaetales</taxon>
        <taxon>Treponemataceae</taxon>
        <taxon>Treponema</taxon>
    </lineage>
</organism>
<dbReference type="AlphaFoldDB" id="A0A9E2L2K4"/>
<reference evidence="1" key="2">
    <citation type="submission" date="2021-04" db="EMBL/GenBank/DDBJ databases">
        <authorList>
            <person name="Gilroy R."/>
        </authorList>
    </citation>
    <scope>NUCLEOTIDE SEQUENCE</scope>
    <source>
        <strain evidence="1">Gambia15-2214</strain>
    </source>
</reference>
<comment type="caution">
    <text evidence="1">The sequence shown here is derived from an EMBL/GenBank/DDBJ whole genome shotgun (WGS) entry which is preliminary data.</text>
</comment>
<evidence type="ECO:0000313" key="1">
    <source>
        <dbReference type="EMBL" id="MBU3850569.1"/>
    </source>
</evidence>
<name>A0A9E2L2K4_9SPIR</name>
<evidence type="ECO:0000313" key="2">
    <source>
        <dbReference type="Proteomes" id="UP000823914"/>
    </source>
</evidence>
<protein>
    <submittedName>
        <fullName evidence="1">YkgJ family cysteine cluster protein</fullName>
    </submittedName>
</protein>
<reference evidence="1" key="1">
    <citation type="journal article" date="2021" name="PeerJ">
        <title>Extensive microbial diversity within the chicken gut microbiome revealed by metagenomics and culture.</title>
        <authorList>
            <person name="Gilroy R."/>
            <person name="Ravi A."/>
            <person name="Getino M."/>
            <person name="Pursley I."/>
            <person name="Horton D.L."/>
            <person name="Alikhan N.F."/>
            <person name="Baker D."/>
            <person name="Gharbi K."/>
            <person name="Hall N."/>
            <person name="Watson M."/>
            <person name="Adriaenssens E.M."/>
            <person name="Foster-Nyarko E."/>
            <person name="Jarju S."/>
            <person name="Secka A."/>
            <person name="Antonio M."/>
            <person name="Oren A."/>
            <person name="Chaudhuri R.R."/>
            <person name="La Ragione R."/>
            <person name="Hildebrand F."/>
            <person name="Pallen M.J."/>
        </authorList>
    </citation>
    <scope>NUCLEOTIDE SEQUENCE</scope>
    <source>
        <strain evidence="1">Gambia15-2214</strain>
    </source>
</reference>
<proteinExistence type="predicted"/>
<gene>
    <name evidence="1" type="ORF">IAA16_08390</name>
</gene>
<sequence>MENKFYSQGLNFTCARCSHCCRHEPGYVYLSQIDLTNLCQCFNLEEQEFIDKYCRWVPYYDGSEVLCLREKENYDCILWDIHCQAYGGRPIQCSTYPFWTWILESEGTWIQESKDCPGINKGQHWSCEQIQANVDRYKNNIPIRKQER</sequence>
<dbReference type="PANTHER" id="PTHR35866">
    <property type="entry name" value="PUTATIVE-RELATED"/>
    <property type="match status" value="1"/>
</dbReference>